<dbReference type="InterPro" id="IPR008630">
    <property type="entry name" value="Glyco_trans_34"/>
</dbReference>
<dbReference type="Gene3D" id="3.90.550.10">
    <property type="entry name" value="Spore Coat Polysaccharide Biosynthesis Protein SpsA, Chain A"/>
    <property type="match status" value="1"/>
</dbReference>
<sequence length="411" mass="44381">MAPAAAQRRFLVATAFDTRYEVGYLCSTVNEAYCQKHGYEFRRVLPAPEDMAALAGGRHSAWAKVALMLHLLGGDVPEGARRIAGPAAAEGVEYVVWVDADAMFLDHDRRLEHYVDAAHGADFVIGEDMADTDLLNTGLFLCRAGCAWARELLARWWRDSDPRWHHEVCWDQTGLCRLLEEEDGLGKVPPWFSWSGGTRRKACGGHTFVFDCGSFNFKYVNNSGFVFHAVGERELLFSFSRSLSTKRERIYGAVQEGFVSGGVDFERQGTPGSGPSRGSAHDALRDAHLFWQKFGVGRRGAEGRHPPLCWAPPPPPLPASAGAAPECNAAAAGPSGVAEAMRHHFAGGASPLVLRGGAGLLVGEEARRAAEPRELARRLGGASLVLRCCAPPRATDVVGGRPAHTAQVAGK</sequence>
<keyword evidence="2" id="KW-0328">Glycosyltransferase</keyword>
<evidence type="ECO:0000313" key="5">
    <source>
        <dbReference type="Proteomes" id="UP001189429"/>
    </source>
</evidence>
<evidence type="ECO:0000256" key="2">
    <source>
        <dbReference type="ARBA" id="ARBA00022676"/>
    </source>
</evidence>
<reference evidence="4" key="1">
    <citation type="submission" date="2023-10" db="EMBL/GenBank/DDBJ databases">
        <authorList>
            <person name="Chen Y."/>
            <person name="Shah S."/>
            <person name="Dougan E. K."/>
            <person name="Thang M."/>
            <person name="Chan C."/>
        </authorList>
    </citation>
    <scope>NUCLEOTIDE SEQUENCE [LARGE SCALE GENOMIC DNA]</scope>
</reference>
<dbReference type="EMBL" id="CAUYUJ010015072">
    <property type="protein sequence ID" value="CAK0849564.1"/>
    <property type="molecule type" value="Genomic_DNA"/>
</dbReference>
<evidence type="ECO:0000313" key="4">
    <source>
        <dbReference type="EMBL" id="CAK0849564.1"/>
    </source>
</evidence>
<dbReference type="PANTHER" id="PTHR31306">
    <property type="entry name" value="ALPHA-1,6-MANNOSYLTRANSFERASE MNN11-RELATED"/>
    <property type="match status" value="1"/>
</dbReference>
<comment type="similarity">
    <text evidence="1">Belongs to the glycosyltransferase 34 family.</text>
</comment>
<name>A0ABN9TTR2_9DINO</name>
<comment type="caution">
    <text evidence="4">The sequence shown here is derived from an EMBL/GenBank/DDBJ whole genome shotgun (WGS) entry which is preliminary data.</text>
</comment>
<evidence type="ECO:0008006" key="6">
    <source>
        <dbReference type="Google" id="ProtNLM"/>
    </source>
</evidence>
<proteinExistence type="inferred from homology"/>
<keyword evidence="3" id="KW-0808">Transferase</keyword>
<evidence type="ECO:0000256" key="1">
    <source>
        <dbReference type="ARBA" id="ARBA00005664"/>
    </source>
</evidence>
<organism evidence="4 5">
    <name type="scientific">Prorocentrum cordatum</name>
    <dbReference type="NCBI Taxonomy" id="2364126"/>
    <lineage>
        <taxon>Eukaryota</taxon>
        <taxon>Sar</taxon>
        <taxon>Alveolata</taxon>
        <taxon>Dinophyceae</taxon>
        <taxon>Prorocentrales</taxon>
        <taxon>Prorocentraceae</taxon>
        <taxon>Prorocentrum</taxon>
    </lineage>
</organism>
<evidence type="ECO:0000256" key="3">
    <source>
        <dbReference type="ARBA" id="ARBA00022679"/>
    </source>
</evidence>
<dbReference type="Proteomes" id="UP001189429">
    <property type="component" value="Unassembled WGS sequence"/>
</dbReference>
<dbReference type="InterPro" id="IPR029044">
    <property type="entry name" value="Nucleotide-diphossugar_trans"/>
</dbReference>
<keyword evidence="5" id="KW-1185">Reference proteome</keyword>
<dbReference type="PANTHER" id="PTHR31306:SF4">
    <property type="entry name" value="ALPHA-1,2-GALACTOSYLTRANSFERASE"/>
    <property type="match status" value="1"/>
</dbReference>
<accession>A0ABN9TTR2</accession>
<gene>
    <name evidence="4" type="ORF">PCOR1329_LOCUS42226</name>
</gene>
<feature type="non-terminal residue" evidence="4">
    <location>
        <position position="411"/>
    </location>
</feature>
<protein>
    <recommendedName>
        <fullName evidence="6">Nucleotide-diphospho-sugar transferase domain-containing protein</fullName>
    </recommendedName>
</protein>